<dbReference type="Proteomes" id="UP000469011">
    <property type="component" value="Unassembled WGS sequence"/>
</dbReference>
<dbReference type="GO" id="GO:0046872">
    <property type="term" value="F:metal ion binding"/>
    <property type="evidence" value="ECO:0007669"/>
    <property type="project" value="UniProtKB-KW"/>
</dbReference>
<evidence type="ECO:0000256" key="2">
    <source>
        <dbReference type="ARBA" id="ARBA00022723"/>
    </source>
</evidence>
<dbReference type="Pfam" id="PF13442">
    <property type="entry name" value="Cytochrome_CBB3"/>
    <property type="match status" value="1"/>
</dbReference>
<keyword evidence="1 4" id="KW-0349">Heme</keyword>
<evidence type="ECO:0000256" key="3">
    <source>
        <dbReference type="ARBA" id="ARBA00023004"/>
    </source>
</evidence>
<accession>A0A6N9T5Y4</accession>
<sequence>MHHLRVRLAAGLAAIATVCAIETGQAQDGGYAQDAVSRGHELAVANCSRCHAVGATGASPNLKAPPFRTLSERFPIDALEETFIGTIDTGHEGMPVFTANQSQIDDIIAYIASVME</sequence>
<keyword evidence="7" id="KW-1185">Reference proteome</keyword>
<proteinExistence type="predicted"/>
<dbReference type="InterPro" id="IPR036909">
    <property type="entry name" value="Cyt_c-like_dom_sf"/>
</dbReference>
<dbReference type="GO" id="GO:0020037">
    <property type="term" value="F:heme binding"/>
    <property type="evidence" value="ECO:0007669"/>
    <property type="project" value="InterPro"/>
</dbReference>
<keyword evidence="2 4" id="KW-0479">Metal-binding</keyword>
<comment type="caution">
    <text evidence="6">The sequence shown here is derived from an EMBL/GenBank/DDBJ whole genome shotgun (WGS) entry which is preliminary data.</text>
</comment>
<evidence type="ECO:0000313" key="7">
    <source>
        <dbReference type="Proteomes" id="UP000469011"/>
    </source>
</evidence>
<dbReference type="RefSeq" id="WP_163463729.1">
    <property type="nucleotide sequence ID" value="NZ_JAAAMG010000010.1"/>
</dbReference>
<dbReference type="Gene3D" id="1.10.760.10">
    <property type="entry name" value="Cytochrome c-like domain"/>
    <property type="match status" value="1"/>
</dbReference>
<dbReference type="PROSITE" id="PS51007">
    <property type="entry name" value="CYTC"/>
    <property type="match status" value="1"/>
</dbReference>
<evidence type="ECO:0000256" key="1">
    <source>
        <dbReference type="ARBA" id="ARBA00022617"/>
    </source>
</evidence>
<gene>
    <name evidence="6" type="ORF">GTK09_13690</name>
</gene>
<dbReference type="SUPFAM" id="SSF46626">
    <property type="entry name" value="Cytochrome c"/>
    <property type="match status" value="1"/>
</dbReference>
<dbReference type="InterPro" id="IPR009056">
    <property type="entry name" value="Cyt_c-like_dom"/>
</dbReference>
<name>A0A6N9T5Y4_9HYPH</name>
<evidence type="ECO:0000313" key="6">
    <source>
        <dbReference type="EMBL" id="NDW05476.1"/>
    </source>
</evidence>
<protein>
    <submittedName>
        <fullName evidence="6">C-type cytochrome</fullName>
    </submittedName>
</protein>
<feature type="domain" description="Cytochrome c" evidence="5">
    <location>
        <begin position="34"/>
        <end position="115"/>
    </location>
</feature>
<reference evidence="6 7" key="1">
    <citation type="submission" date="2020-01" db="EMBL/GenBank/DDBJ databases">
        <title>Jiella pacifica sp. nov.</title>
        <authorList>
            <person name="Xue Z."/>
            <person name="Zhu S."/>
            <person name="Chen J."/>
            <person name="Yang J."/>
        </authorList>
    </citation>
    <scope>NUCLEOTIDE SEQUENCE [LARGE SCALE GENOMIC DNA]</scope>
    <source>
        <strain evidence="6 7">40Bstr34</strain>
    </source>
</reference>
<organism evidence="6 7">
    <name type="scientific">Jiella pacifica</name>
    <dbReference type="NCBI Taxonomy" id="2696469"/>
    <lineage>
        <taxon>Bacteria</taxon>
        <taxon>Pseudomonadati</taxon>
        <taxon>Pseudomonadota</taxon>
        <taxon>Alphaproteobacteria</taxon>
        <taxon>Hyphomicrobiales</taxon>
        <taxon>Aurantimonadaceae</taxon>
        <taxon>Jiella</taxon>
    </lineage>
</organism>
<keyword evidence="3 4" id="KW-0408">Iron</keyword>
<dbReference type="EMBL" id="JAAAMG010000010">
    <property type="protein sequence ID" value="NDW05476.1"/>
    <property type="molecule type" value="Genomic_DNA"/>
</dbReference>
<evidence type="ECO:0000259" key="5">
    <source>
        <dbReference type="PROSITE" id="PS51007"/>
    </source>
</evidence>
<dbReference type="GO" id="GO:0009055">
    <property type="term" value="F:electron transfer activity"/>
    <property type="evidence" value="ECO:0007669"/>
    <property type="project" value="InterPro"/>
</dbReference>
<dbReference type="AlphaFoldDB" id="A0A6N9T5Y4"/>
<evidence type="ECO:0000256" key="4">
    <source>
        <dbReference type="PROSITE-ProRule" id="PRU00433"/>
    </source>
</evidence>